<sequence>MPAPRAPAGPPVAPGPAAVASPVCVGSAPAAMAFCSCSTSVSCASLGVTTSGACTWGAWFASSCGLNCRLLSRPRVSSWPFCRCTATAPCAPVTS</sequence>
<organism evidence="1 2">
    <name type="scientific">Pseudomonas chlororaphis</name>
    <dbReference type="NCBI Taxonomy" id="587753"/>
    <lineage>
        <taxon>Bacteria</taxon>
        <taxon>Pseudomonadati</taxon>
        <taxon>Pseudomonadota</taxon>
        <taxon>Gammaproteobacteria</taxon>
        <taxon>Pseudomonadales</taxon>
        <taxon>Pseudomonadaceae</taxon>
        <taxon>Pseudomonas</taxon>
    </lineage>
</organism>
<protein>
    <submittedName>
        <fullName evidence="1">Uncharacterized protein</fullName>
    </submittedName>
</protein>
<name>A0A3G7TMH5_9PSED</name>
<gene>
    <name evidence="1" type="ORF">C4K04_1768</name>
</gene>
<reference evidence="1 2" key="1">
    <citation type="submission" date="2018-03" db="EMBL/GenBank/DDBJ databases">
        <title>Diversity of phytobeneficial traits revealed by whole-genome analysis of worldwide-isolated phenazine-producing Pseudomonas spp.</title>
        <authorList>
            <person name="Biessy A."/>
            <person name="Novinscak A."/>
            <person name="Blom J."/>
            <person name="Leger G."/>
            <person name="Thomashow L.S."/>
            <person name="Cazorla F.M."/>
            <person name="Josic D."/>
            <person name="Filion M."/>
        </authorList>
    </citation>
    <scope>NUCLEOTIDE SEQUENCE [LARGE SCALE GENOMIC DNA]</scope>
    <source>
        <strain evidence="1 2">B25</strain>
    </source>
</reference>
<dbReference type="AlphaFoldDB" id="A0A3G7TMH5"/>
<evidence type="ECO:0000313" key="1">
    <source>
        <dbReference type="EMBL" id="AZE47456.1"/>
    </source>
</evidence>
<accession>A0A3G7TMH5</accession>
<proteinExistence type="predicted"/>
<dbReference type="EMBL" id="CP027753">
    <property type="protein sequence ID" value="AZE47456.1"/>
    <property type="molecule type" value="Genomic_DNA"/>
</dbReference>
<evidence type="ECO:0000313" key="2">
    <source>
        <dbReference type="Proteomes" id="UP000268048"/>
    </source>
</evidence>
<dbReference type="Proteomes" id="UP000268048">
    <property type="component" value="Chromosome"/>
</dbReference>